<keyword evidence="3" id="KW-1185">Reference proteome</keyword>
<name>A0A1A9UZ29_GLOAU</name>
<dbReference type="Proteomes" id="UP000078200">
    <property type="component" value="Unassembled WGS sequence"/>
</dbReference>
<feature type="compositionally biased region" description="Polar residues" evidence="1">
    <location>
        <begin position="162"/>
        <end position="178"/>
    </location>
</feature>
<evidence type="ECO:0000313" key="3">
    <source>
        <dbReference type="Proteomes" id="UP000078200"/>
    </source>
</evidence>
<protein>
    <submittedName>
        <fullName evidence="2">Uncharacterized protein</fullName>
    </submittedName>
</protein>
<reference evidence="2" key="1">
    <citation type="submission" date="2020-05" db="UniProtKB">
        <authorList>
            <consortium name="EnsemblMetazoa"/>
        </authorList>
    </citation>
    <scope>IDENTIFICATION</scope>
    <source>
        <strain evidence="2">TTRI</strain>
    </source>
</reference>
<evidence type="ECO:0000256" key="1">
    <source>
        <dbReference type="SAM" id="MobiDB-lite"/>
    </source>
</evidence>
<feature type="region of interest" description="Disordered" evidence="1">
    <location>
        <begin position="155"/>
        <end position="178"/>
    </location>
</feature>
<proteinExistence type="predicted"/>
<dbReference type="AlphaFoldDB" id="A0A1A9UZ29"/>
<evidence type="ECO:0000313" key="2">
    <source>
        <dbReference type="EnsemblMetazoa" id="GAUT020360-PA"/>
    </source>
</evidence>
<dbReference type="VEuPathDB" id="VectorBase:GAUT020360"/>
<dbReference type="EnsemblMetazoa" id="GAUT020360-RA">
    <property type="protein sequence ID" value="GAUT020360-PA"/>
    <property type="gene ID" value="GAUT020360"/>
</dbReference>
<sequence length="178" mass="20546">MQQTYKTSFLVKYLLNKSINVVAAKAVIVAGRQENNAIMGAYFYGFTLNIDVGIDMAISIFLCFGKFFLLLTNTISDAGLNSRNRHEFPISSFELKLDNIDQWDNSRGNGLKMWMRVFHLIIHLPTNRHQRLQLNLSLKAKFMFTKQIKLIHQQQQQQQQQEIDNSTTKAKPNAHINT</sequence>
<organism evidence="2 3">
    <name type="scientific">Glossina austeni</name>
    <name type="common">Savannah tsetse fly</name>
    <dbReference type="NCBI Taxonomy" id="7395"/>
    <lineage>
        <taxon>Eukaryota</taxon>
        <taxon>Metazoa</taxon>
        <taxon>Ecdysozoa</taxon>
        <taxon>Arthropoda</taxon>
        <taxon>Hexapoda</taxon>
        <taxon>Insecta</taxon>
        <taxon>Pterygota</taxon>
        <taxon>Neoptera</taxon>
        <taxon>Endopterygota</taxon>
        <taxon>Diptera</taxon>
        <taxon>Brachycera</taxon>
        <taxon>Muscomorpha</taxon>
        <taxon>Hippoboscoidea</taxon>
        <taxon>Glossinidae</taxon>
        <taxon>Glossina</taxon>
    </lineage>
</organism>
<accession>A0A1A9UZ29</accession>